<sequence>MRRHELSDAQWALVSERMPPTGRPGGRWRSHREVVNGLFWKLDTGVPWRDIPAPYGPWQTIYDRFVRWRRNGLFDRLLERLHLRLGGQGQIDRDVWCVDGTNIRATQAAAAGRKGGMPMSRTIMPSLGRSRGGFGSKIHLVTALPSPGLNQHQETTCPISSPNLRFQRPHSLMTALPPLRARRHSPCCCSVPAAAFSISTRRTRGPAGPTRPTGAISAPTAAASGGRPTYRPAVCWPSPLRERRTTGTAPMPSPRQRRNCSGPSRTS</sequence>
<evidence type="ECO:0000259" key="2">
    <source>
        <dbReference type="Pfam" id="PF13340"/>
    </source>
</evidence>
<feature type="region of interest" description="Disordered" evidence="1">
    <location>
        <begin position="201"/>
        <end position="267"/>
    </location>
</feature>
<evidence type="ECO:0000313" key="3">
    <source>
        <dbReference type="EMBL" id="QCO19400.1"/>
    </source>
</evidence>
<keyword evidence="3" id="KW-0614">Plasmid</keyword>
<dbReference type="PANTHER" id="PTHR46637:SF1">
    <property type="entry name" value="BLL5188 PROTEIN"/>
    <property type="match status" value="1"/>
</dbReference>
<dbReference type="PANTHER" id="PTHR46637">
    <property type="entry name" value="TIS1421-TRANSPOSASE PROTEIN A"/>
    <property type="match status" value="1"/>
</dbReference>
<dbReference type="Proteomes" id="UP000298693">
    <property type="component" value="Plasmid p3"/>
</dbReference>
<dbReference type="Pfam" id="PF13340">
    <property type="entry name" value="DUF4096"/>
    <property type="match status" value="1"/>
</dbReference>
<accession>A0A4D8RDK2</accession>
<evidence type="ECO:0000256" key="1">
    <source>
        <dbReference type="SAM" id="MobiDB-lite"/>
    </source>
</evidence>
<dbReference type="NCBIfam" id="NF033580">
    <property type="entry name" value="transpos_IS5_3"/>
    <property type="match status" value="1"/>
</dbReference>
<evidence type="ECO:0000313" key="4">
    <source>
        <dbReference type="Proteomes" id="UP000298693"/>
    </source>
</evidence>
<reference evidence="3 4" key="1">
    <citation type="submission" date="2018-09" db="EMBL/GenBank/DDBJ databases">
        <title>Whole genome based analysis of evolution and adaptive divergence in Indian and Brazilian strains of Azospirillum brasilense.</title>
        <authorList>
            <person name="Singh C."/>
            <person name="Tripathi A.K."/>
        </authorList>
    </citation>
    <scope>NUCLEOTIDE SEQUENCE [LARGE SCALE GENOMIC DNA]</scope>
    <source>
        <strain evidence="3 4">MTCC4039</strain>
        <plasmid evidence="3 4">p3</plasmid>
    </source>
</reference>
<gene>
    <name evidence="3" type="ORF">D3869_29550</name>
</gene>
<dbReference type="AlphaFoldDB" id="A0A4D8RDK2"/>
<feature type="compositionally biased region" description="Low complexity" evidence="1">
    <location>
        <begin position="205"/>
        <end position="215"/>
    </location>
</feature>
<organism evidence="3 4">
    <name type="scientific">Azospirillum brasilense</name>
    <dbReference type="NCBI Taxonomy" id="192"/>
    <lineage>
        <taxon>Bacteria</taxon>
        <taxon>Pseudomonadati</taxon>
        <taxon>Pseudomonadota</taxon>
        <taxon>Alphaproteobacteria</taxon>
        <taxon>Rhodospirillales</taxon>
        <taxon>Azospirillaceae</taxon>
        <taxon>Azospirillum</taxon>
    </lineage>
</organism>
<geneLocation type="plasmid" evidence="3">
    <name>p3</name>
</geneLocation>
<protein>
    <submittedName>
        <fullName evidence="3">IS5 family transposase</fullName>
    </submittedName>
</protein>
<dbReference type="EMBL" id="CP032349">
    <property type="protein sequence ID" value="QCO19400.1"/>
    <property type="molecule type" value="Genomic_DNA"/>
</dbReference>
<dbReference type="InterPro" id="IPR052909">
    <property type="entry name" value="Transposase_6_like"/>
</dbReference>
<name>A0A4D8RDK2_AZOBR</name>
<dbReference type="InterPro" id="IPR025161">
    <property type="entry name" value="IS402-like_dom"/>
</dbReference>
<proteinExistence type="predicted"/>
<feature type="domain" description="Insertion element IS402-like" evidence="2">
    <location>
        <begin position="6"/>
        <end position="77"/>
    </location>
</feature>